<accession>R9GT71</accession>
<evidence type="ECO:0000256" key="1">
    <source>
        <dbReference type="SAM" id="Phobius"/>
    </source>
</evidence>
<keyword evidence="1" id="KW-0472">Membrane</keyword>
<evidence type="ECO:0000313" key="3">
    <source>
        <dbReference type="Proteomes" id="UP000014174"/>
    </source>
</evidence>
<feature type="transmembrane region" description="Helical" evidence="1">
    <location>
        <begin position="252"/>
        <end position="275"/>
    </location>
</feature>
<feature type="transmembrane region" description="Helical" evidence="1">
    <location>
        <begin position="97"/>
        <end position="117"/>
    </location>
</feature>
<sequence length="430" mass="49620">MIINMENITRDTDQLSFENCYKHILVFALLSTSGFPLFQGKTGDIITLILAMGGFVFWRKTITGRFYLLISTFCLLLLIQTLYFGSMYITTFAYQSMLIFAGAFSIATLGIDFVYIFQRLMLWFTVIALVLFIPILINFNIYNFYISKSPIHYETEVMFYNFKSVAHNIFFLNFPGDFLMLVRNSGPFWEPGAFGGFLVLSIMFNVLLDNKMFSWKNCILMLAIITTFSTTAYISILIFIMLYYYIKIKSMVMKLFTLLFGAVTFVILFFSLSFLGKKIQIEIDNIQIDVLLKGGDTRMASAYLDIKELFEKTVYLLFGRGSHPMTRIGTVDKEVLRNNGITDQLVRLGIPCFVFYVAMLKKAFEQVNQFGAQQKWIASCALITILVLAFSETYFRFNFFWALFFLSSIDLDFTNQSIKFTPDKPLMQTA</sequence>
<reference evidence="2 3" key="1">
    <citation type="journal article" date="2013" name="Genome Announc.">
        <title>Draft Genome Sequence of Arcticibacter svalbardensis Strain MN12-7T, a Member of the Family Sphingobacteriaceae Isolated from an Arctic Soil Sample.</title>
        <authorList>
            <person name="Shivaji S."/>
            <person name="Ara S."/>
            <person name="Prasad S."/>
            <person name="Manasa B.P."/>
            <person name="Begum Z."/>
            <person name="Singh A."/>
            <person name="Kumar Pinnaka A."/>
        </authorList>
    </citation>
    <scope>NUCLEOTIDE SEQUENCE [LARGE SCALE GENOMIC DNA]</scope>
    <source>
        <strain evidence="2 3">MN12-7</strain>
    </source>
</reference>
<evidence type="ECO:0008006" key="4">
    <source>
        <dbReference type="Google" id="ProtNLM"/>
    </source>
</evidence>
<organism evidence="2 3">
    <name type="scientific">Arcticibacter svalbardensis MN12-7</name>
    <dbReference type="NCBI Taxonomy" id="1150600"/>
    <lineage>
        <taxon>Bacteria</taxon>
        <taxon>Pseudomonadati</taxon>
        <taxon>Bacteroidota</taxon>
        <taxon>Sphingobacteriia</taxon>
        <taxon>Sphingobacteriales</taxon>
        <taxon>Sphingobacteriaceae</taxon>
        <taxon>Arcticibacter</taxon>
    </lineage>
</organism>
<evidence type="ECO:0000313" key="2">
    <source>
        <dbReference type="EMBL" id="EOR95052.1"/>
    </source>
</evidence>
<proteinExistence type="predicted"/>
<feature type="transmembrane region" description="Helical" evidence="1">
    <location>
        <begin position="45"/>
        <end position="60"/>
    </location>
</feature>
<protein>
    <recommendedName>
        <fullName evidence="4">O-antigen polymerase</fullName>
    </recommendedName>
</protein>
<keyword evidence="1" id="KW-0812">Transmembrane</keyword>
<dbReference type="STRING" id="1150600.ADIARSV_1752"/>
<dbReference type="EMBL" id="AQPN01000068">
    <property type="protein sequence ID" value="EOR95052.1"/>
    <property type="molecule type" value="Genomic_DNA"/>
</dbReference>
<dbReference type="Proteomes" id="UP000014174">
    <property type="component" value="Unassembled WGS sequence"/>
</dbReference>
<feature type="transmembrane region" description="Helical" evidence="1">
    <location>
        <begin position="220"/>
        <end position="246"/>
    </location>
</feature>
<feature type="transmembrane region" description="Helical" evidence="1">
    <location>
        <begin position="20"/>
        <end position="38"/>
    </location>
</feature>
<feature type="transmembrane region" description="Helical" evidence="1">
    <location>
        <begin position="66"/>
        <end position="85"/>
    </location>
</feature>
<comment type="caution">
    <text evidence="2">The sequence shown here is derived from an EMBL/GenBank/DDBJ whole genome shotgun (WGS) entry which is preliminary data.</text>
</comment>
<name>R9GT71_9SPHI</name>
<feature type="transmembrane region" description="Helical" evidence="1">
    <location>
        <begin position="188"/>
        <end position="208"/>
    </location>
</feature>
<dbReference type="eggNOG" id="ENOG5033BSA">
    <property type="taxonomic scope" value="Bacteria"/>
</dbReference>
<gene>
    <name evidence="2" type="ORF">ADIARSV_1752</name>
</gene>
<dbReference type="AlphaFoldDB" id="R9GT71"/>
<keyword evidence="1" id="KW-1133">Transmembrane helix</keyword>
<keyword evidence="3" id="KW-1185">Reference proteome</keyword>
<feature type="transmembrane region" description="Helical" evidence="1">
    <location>
        <begin position="376"/>
        <end position="395"/>
    </location>
</feature>
<feature type="transmembrane region" description="Helical" evidence="1">
    <location>
        <begin position="123"/>
        <end position="145"/>
    </location>
</feature>